<dbReference type="InterPro" id="IPR057739">
    <property type="entry name" value="Glyco_hydro_29_N"/>
</dbReference>
<keyword evidence="5" id="KW-0732">Signal</keyword>
<dbReference type="Gene3D" id="3.40.720.10">
    <property type="entry name" value="Alkaline Phosphatase, subunit A"/>
    <property type="match status" value="1"/>
</dbReference>
<dbReference type="SUPFAM" id="SSF53649">
    <property type="entry name" value="Alkaline phosphatase-like"/>
    <property type="match status" value="1"/>
</dbReference>
<dbReference type="Pfam" id="PF00884">
    <property type="entry name" value="Sulfatase"/>
    <property type="match status" value="1"/>
</dbReference>
<comment type="similarity">
    <text evidence="2">Belongs to the sulfatase family.</text>
</comment>
<dbReference type="GO" id="GO:0004560">
    <property type="term" value="F:alpha-L-fucosidase activity"/>
    <property type="evidence" value="ECO:0007669"/>
    <property type="project" value="InterPro"/>
</dbReference>
<evidence type="ECO:0000256" key="5">
    <source>
        <dbReference type="ARBA" id="ARBA00022729"/>
    </source>
</evidence>
<dbReference type="InterPro" id="IPR000933">
    <property type="entry name" value="Glyco_hydro_29"/>
</dbReference>
<dbReference type="PANTHER" id="PTHR42693">
    <property type="entry name" value="ARYLSULFATASE FAMILY MEMBER"/>
    <property type="match status" value="1"/>
</dbReference>
<keyword evidence="8" id="KW-0326">Glycosidase</keyword>
<evidence type="ECO:0000256" key="7">
    <source>
        <dbReference type="ARBA" id="ARBA00022837"/>
    </source>
</evidence>
<dbReference type="GO" id="GO:0005975">
    <property type="term" value="P:carbohydrate metabolic process"/>
    <property type="evidence" value="ECO:0007669"/>
    <property type="project" value="InterPro"/>
</dbReference>
<dbReference type="PROSITE" id="PS00523">
    <property type="entry name" value="SULFATASE_1"/>
    <property type="match status" value="1"/>
</dbReference>
<dbReference type="SMART" id="SM00812">
    <property type="entry name" value="Alpha_L_fucos"/>
    <property type="match status" value="1"/>
</dbReference>
<dbReference type="RefSeq" id="WP_231604664.1">
    <property type="nucleotide sequence ID" value="NZ_SJPZ01000001.1"/>
</dbReference>
<dbReference type="InterPro" id="IPR013780">
    <property type="entry name" value="Glyco_hydro_b"/>
</dbReference>
<evidence type="ECO:0000256" key="2">
    <source>
        <dbReference type="ARBA" id="ARBA00008779"/>
    </source>
</evidence>
<dbReference type="InterPro" id="IPR017850">
    <property type="entry name" value="Alkaline_phosphatase_core_sf"/>
</dbReference>
<dbReference type="AlphaFoldDB" id="A0A5C6FQK0"/>
<evidence type="ECO:0000256" key="4">
    <source>
        <dbReference type="ARBA" id="ARBA00022723"/>
    </source>
</evidence>
<dbReference type="SUPFAM" id="SSF51445">
    <property type="entry name" value="(Trans)glycosidases"/>
    <property type="match status" value="1"/>
</dbReference>
<dbReference type="CDD" id="cd16143">
    <property type="entry name" value="ARS_like"/>
    <property type="match status" value="1"/>
</dbReference>
<sequence length="1205" mass="134434">MTNKSAILAVFVLLGSYGAGGGICGEPTARPNVVFIFADDMGYGEIEALNPERSKIPTPALNQLAAEGKVFTDAHTSSSVCSPSRYSLLTGRYSWRSRLQRGVLTGGGQPLIADDRVTLASLFRQEGYQTAIFGKWHLEYHYQVPEDLKNVKPNQAESRYAAPVPIGTHIPDGPITRGFDTFLGFHHSRSMSSLVRDDRIIEEIDVVEMLPRLTEEVVRYIDTHASDSESGKPFFLYLPLNSPHSPIVPAAEWEGKGGMGPYSDFVAQTDGAVAKVLKALERNNLSDDTIVIFSTDNGTSRIAKIPDLQAKGHFPSADFRGSKADLWDGGHRVPFIVRWPGVIKPESTSDQLVCLTDIMATFAEYFSVSLADDVAEDSISFLHAMLDRPGKNARTSVVHHSIAGHFSIRQDGWKLLLAPGSGGWTAPVGATAIKAGLPEMQLYHISEDVGERQNVINQYPDKAKELLTLLQSYVAKGRSTPGQPQSNDVEIDVWKKANWQPKTRKNGKSELVVPVAAKEGVAAKGQTRLPYDGSWESLQEMPVPKWFDDGKVGIFIHWGPYSEIGYRKGSRGYAEHVPKLLYEDPGHYYPYMQERWGAKPPQFGYKDIVPEFKAEKWDPDQWAQLFQEVGAKYVVFTAEHHDGWANWDSDLTPWNAVKMGPKRDLVGDLGQALRQRGLKYAPSYHRERHTGFFAKEKYVVHSQPREDIAEEIRRMPQAASLYGPFSYSKAFVDDYVARWKEIQEKYHPDMLWVDDFPIYTRDGNQVRSGRMKPEIKYFDDQVRRMITDFMNDAAERGQQVYCNNKGGNPNWPAGVGCLEKDNLKLKVIGPKWQSCTTFGSSFGYLEGDRYRTIESVIHELVEVISRNGNFLINIGPKGDGTLVPEQVERLRAMGQWLKINGDAIYGSRYWKVSDQEDERLVFTTKGKNLYAIKMEEPSEPFTILGTAGWKSDEVRSVRLLGADAMVSWSMTRQGLRIVPPDDPGISRYAWAFEVATVRNQHVPNVIQNDADEALKGTRRVDLEGHDLSEVQNLPGTSVEIETANRADGFQKLVPKTCDAKITTNHITSNDPVDSLTDGKLEEGFGPVFKNGVRNGAYKLDLGAVQSISSITSWSYNQRGFRGHQRIALFGSDASTDPGWDLRQYVPLGKIDTSGQAIGKFTATSLRASDETTLGKFRWIVWAVAPITTSGGGENTAFQELSVEFE</sequence>
<keyword evidence="6 11" id="KW-0378">Hydrolase</keyword>
<dbReference type="Gene3D" id="3.20.20.80">
    <property type="entry name" value="Glycosidases"/>
    <property type="match status" value="1"/>
</dbReference>
<dbReference type="EC" id="3.2.1.51" evidence="3"/>
<keyword evidence="4" id="KW-0479">Metal-binding</keyword>
<evidence type="ECO:0000313" key="12">
    <source>
        <dbReference type="Proteomes" id="UP000316476"/>
    </source>
</evidence>
<comment type="similarity">
    <text evidence="1">Belongs to the glycosyl hydrolase 29 family.</text>
</comment>
<evidence type="ECO:0000259" key="10">
    <source>
        <dbReference type="Pfam" id="PF01120"/>
    </source>
</evidence>
<dbReference type="Pfam" id="PF01120">
    <property type="entry name" value="Alpha_L_fucos"/>
    <property type="match status" value="1"/>
</dbReference>
<dbReference type="InterPro" id="IPR000917">
    <property type="entry name" value="Sulfatase_N"/>
</dbReference>
<dbReference type="Gene3D" id="3.30.1120.10">
    <property type="match status" value="1"/>
</dbReference>
<gene>
    <name evidence="11" type="primary">atsA_12</name>
    <name evidence="11" type="ORF">V7x_02250</name>
</gene>
<proteinExistence type="inferred from homology"/>
<dbReference type="GO" id="GO:0046872">
    <property type="term" value="F:metal ion binding"/>
    <property type="evidence" value="ECO:0007669"/>
    <property type="project" value="UniProtKB-KW"/>
</dbReference>
<dbReference type="InterPro" id="IPR050738">
    <property type="entry name" value="Sulfatase"/>
</dbReference>
<feature type="domain" description="Glycoside hydrolase family 29 N-terminal" evidence="10">
    <location>
        <begin position="526"/>
        <end position="902"/>
    </location>
</feature>
<comment type="caution">
    <text evidence="11">The sequence shown here is derived from an EMBL/GenBank/DDBJ whole genome shotgun (WGS) entry which is preliminary data.</text>
</comment>
<reference evidence="11 12" key="1">
    <citation type="submission" date="2019-02" db="EMBL/GenBank/DDBJ databases">
        <title>Deep-cultivation of Planctomycetes and their phenomic and genomic characterization uncovers novel biology.</title>
        <authorList>
            <person name="Wiegand S."/>
            <person name="Jogler M."/>
            <person name="Boedeker C."/>
            <person name="Pinto D."/>
            <person name="Vollmers J."/>
            <person name="Rivas-Marin E."/>
            <person name="Kohn T."/>
            <person name="Peeters S.H."/>
            <person name="Heuer A."/>
            <person name="Rast P."/>
            <person name="Oberbeckmann S."/>
            <person name="Bunk B."/>
            <person name="Jeske O."/>
            <person name="Meyerdierks A."/>
            <person name="Storesund J.E."/>
            <person name="Kallscheuer N."/>
            <person name="Luecker S."/>
            <person name="Lage O.M."/>
            <person name="Pohl T."/>
            <person name="Merkel B.J."/>
            <person name="Hornburger P."/>
            <person name="Mueller R.-W."/>
            <person name="Bruemmer F."/>
            <person name="Labrenz M."/>
            <person name="Spormann A.M."/>
            <person name="Op Den Camp H."/>
            <person name="Overmann J."/>
            <person name="Amann R."/>
            <person name="Jetten M.S.M."/>
            <person name="Mascher T."/>
            <person name="Medema M.H."/>
            <person name="Devos D.P."/>
            <person name="Kaster A.-K."/>
            <person name="Ovreas L."/>
            <person name="Rohde M."/>
            <person name="Galperin M.Y."/>
            <person name="Jogler C."/>
        </authorList>
    </citation>
    <scope>NUCLEOTIDE SEQUENCE [LARGE SCALE GENOMIC DNA]</scope>
    <source>
        <strain evidence="11 12">V7</strain>
    </source>
</reference>
<dbReference type="InterPro" id="IPR017853">
    <property type="entry name" value="GH"/>
</dbReference>
<dbReference type="PANTHER" id="PTHR42693:SF53">
    <property type="entry name" value="ENDO-4-O-SULFATASE"/>
    <property type="match status" value="1"/>
</dbReference>
<dbReference type="Proteomes" id="UP000316476">
    <property type="component" value="Unassembled WGS sequence"/>
</dbReference>
<dbReference type="EMBL" id="SJPZ01000001">
    <property type="protein sequence ID" value="TWU64681.1"/>
    <property type="molecule type" value="Genomic_DNA"/>
</dbReference>
<evidence type="ECO:0000256" key="1">
    <source>
        <dbReference type="ARBA" id="ARBA00007951"/>
    </source>
</evidence>
<feature type="domain" description="Sulfatase N-terminal" evidence="9">
    <location>
        <begin position="31"/>
        <end position="366"/>
    </location>
</feature>
<evidence type="ECO:0000313" key="11">
    <source>
        <dbReference type="EMBL" id="TWU64681.1"/>
    </source>
</evidence>
<protein>
    <recommendedName>
        <fullName evidence="3">alpha-L-fucosidase</fullName>
        <ecNumber evidence="3">3.2.1.51</ecNumber>
    </recommendedName>
</protein>
<evidence type="ECO:0000259" key="9">
    <source>
        <dbReference type="Pfam" id="PF00884"/>
    </source>
</evidence>
<dbReference type="GO" id="GO:0004065">
    <property type="term" value="F:arylsulfatase activity"/>
    <property type="evidence" value="ECO:0007669"/>
    <property type="project" value="UniProtKB-EC"/>
</dbReference>
<evidence type="ECO:0000256" key="8">
    <source>
        <dbReference type="ARBA" id="ARBA00023295"/>
    </source>
</evidence>
<evidence type="ECO:0000256" key="6">
    <source>
        <dbReference type="ARBA" id="ARBA00022801"/>
    </source>
</evidence>
<name>A0A5C6FQK0_9PLAN</name>
<accession>A0A5C6FQK0</accession>
<dbReference type="InterPro" id="IPR024607">
    <property type="entry name" value="Sulfatase_CS"/>
</dbReference>
<evidence type="ECO:0000256" key="3">
    <source>
        <dbReference type="ARBA" id="ARBA00012662"/>
    </source>
</evidence>
<dbReference type="Gene3D" id="2.60.40.1180">
    <property type="entry name" value="Golgi alpha-mannosidase II"/>
    <property type="match status" value="1"/>
</dbReference>
<organism evidence="11 12">
    <name type="scientific">Crateriforma conspicua</name>
    <dbReference type="NCBI Taxonomy" id="2527996"/>
    <lineage>
        <taxon>Bacteria</taxon>
        <taxon>Pseudomonadati</taxon>
        <taxon>Planctomycetota</taxon>
        <taxon>Planctomycetia</taxon>
        <taxon>Planctomycetales</taxon>
        <taxon>Planctomycetaceae</taxon>
        <taxon>Crateriforma</taxon>
    </lineage>
</organism>
<keyword evidence="7" id="KW-0106">Calcium</keyword>